<name>A0ACB8CC76_DERSI</name>
<organism evidence="1 2">
    <name type="scientific">Dermacentor silvarum</name>
    <name type="common">Tick</name>
    <dbReference type="NCBI Taxonomy" id="543639"/>
    <lineage>
        <taxon>Eukaryota</taxon>
        <taxon>Metazoa</taxon>
        <taxon>Ecdysozoa</taxon>
        <taxon>Arthropoda</taxon>
        <taxon>Chelicerata</taxon>
        <taxon>Arachnida</taxon>
        <taxon>Acari</taxon>
        <taxon>Parasitiformes</taxon>
        <taxon>Ixodida</taxon>
        <taxon>Ixodoidea</taxon>
        <taxon>Ixodidae</taxon>
        <taxon>Rhipicephalinae</taxon>
        <taxon>Dermacentor</taxon>
    </lineage>
</organism>
<proteinExistence type="predicted"/>
<evidence type="ECO:0000313" key="2">
    <source>
        <dbReference type="Proteomes" id="UP000821865"/>
    </source>
</evidence>
<protein>
    <submittedName>
        <fullName evidence="1">Uncharacterized protein</fullName>
    </submittedName>
</protein>
<dbReference type="Proteomes" id="UP000821865">
    <property type="component" value="Chromosome 8"/>
</dbReference>
<dbReference type="EMBL" id="CM023477">
    <property type="protein sequence ID" value="KAH7938551.1"/>
    <property type="molecule type" value="Genomic_DNA"/>
</dbReference>
<keyword evidence="2" id="KW-1185">Reference proteome</keyword>
<evidence type="ECO:0000313" key="1">
    <source>
        <dbReference type="EMBL" id="KAH7938551.1"/>
    </source>
</evidence>
<sequence length="654" mass="73107">MRVYERAPSTTTRLGKDSSTMLSSFHSPFPDTRPTPIQQRSVQSPRKLAAILISGLAVGAACLIFLWGLSHKIRRFQSSANSADSTAESFCCLDFLKSLRVDRDRDPCEDFEQYVCPRKARGETPEFRWNSWNAREALVRSREHPEALSGKLLSALRSQCESSLNRGPLAFVKEMTPAILHGARLSRTVNADQLLLFMAYLSLRLGIKTHVHISVADLHYPTLQVDVPLGTLASSFSFLSHACLECIDGVLGVVRDQTGGSVRLSDYLAFEASFDDRPDGVVSSCSPNLFRESDAATAWDTLSEDVFKAPHLDVRMICADMPGRIFTVFKQLATRVSTPLPVASVMVHAVASIYQDLTVNGTANASHHSEFRCLFQDGLPNIWVHYYAELTVSAPKNQLARDIFVKVTDAVKATVASLLPPGEEKTLFSYVQGLSPFLPYSALPRRLTPPMPVGNFSALFLLIKHYEFRLEKERRRRHFPKWHLTGATVYASEPWVTFTPWSYAVLDVLNPRKHLMNAPVLGVPIAKAVWHYLLEKENKLILFLLKNESELLSHLVDRTASLTERKNILEVVLALRTVLNATRTDGWDKSWKVSADWQDVTEGQLFFLRLGDSLCDGGDMNVAKLTNAVLKHDAIFSAAFKCPDRGFNRSGRVV</sequence>
<reference evidence="1" key="1">
    <citation type="submission" date="2020-05" db="EMBL/GenBank/DDBJ databases">
        <title>Large-scale comparative analyses of tick genomes elucidate their genetic diversity and vector capacities.</title>
        <authorList>
            <person name="Jia N."/>
            <person name="Wang J."/>
            <person name="Shi W."/>
            <person name="Du L."/>
            <person name="Sun Y."/>
            <person name="Zhan W."/>
            <person name="Jiang J."/>
            <person name="Wang Q."/>
            <person name="Zhang B."/>
            <person name="Ji P."/>
            <person name="Sakyi L.B."/>
            <person name="Cui X."/>
            <person name="Yuan T."/>
            <person name="Jiang B."/>
            <person name="Yang W."/>
            <person name="Lam T.T.-Y."/>
            <person name="Chang Q."/>
            <person name="Ding S."/>
            <person name="Wang X."/>
            <person name="Zhu J."/>
            <person name="Ruan X."/>
            <person name="Zhao L."/>
            <person name="Wei J."/>
            <person name="Que T."/>
            <person name="Du C."/>
            <person name="Cheng J."/>
            <person name="Dai P."/>
            <person name="Han X."/>
            <person name="Huang E."/>
            <person name="Gao Y."/>
            <person name="Liu J."/>
            <person name="Shao H."/>
            <person name="Ye R."/>
            <person name="Li L."/>
            <person name="Wei W."/>
            <person name="Wang X."/>
            <person name="Wang C."/>
            <person name="Yang T."/>
            <person name="Huo Q."/>
            <person name="Li W."/>
            <person name="Guo W."/>
            <person name="Chen H."/>
            <person name="Zhou L."/>
            <person name="Ni X."/>
            <person name="Tian J."/>
            <person name="Zhou Y."/>
            <person name="Sheng Y."/>
            <person name="Liu T."/>
            <person name="Pan Y."/>
            <person name="Xia L."/>
            <person name="Li J."/>
            <person name="Zhao F."/>
            <person name="Cao W."/>
        </authorList>
    </citation>
    <scope>NUCLEOTIDE SEQUENCE</scope>
    <source>
        <strain evidence="1">Dsil-2018</strain>
    </source>
</reference>
<comment type="caution">
    <text evidence="1">The sequence shown here is derived from an EMBL/GenBank/DDBJ whole genome shotgun (WGS) entry which is preliminary data.</text>
</comment>
<gene>
    <name evidence="1" type="ORF">HPB49_025081</name>
</gene>
<accession>A0ACB8CC76</accession>